<feature type="compositionally biased region" description="Acidic residues" evidence="2">
    <location>
        <begin position="537"/>
        <end position="548"/>
    </location>
</feature>
<protein>
    <recommendedName>
        <fullName evidence="5">Glutaredoxin domain-containing protein</fullName>
    </recommendedName>
</protein>
<reference evidence="3" key="1">
    <citation type="submission" date="2016-04" db="EMBL/GenBank/DDBJ databases">
        <authorList>
            <person name="Nguyen H.D."/>
            <person name="Samba Siva P."/>
            <person name="Cullis J."/>
            <person name="Levesque C.A."/>
            <person name="Hambleton S."/>
        </authorList>
    </citation>
    <scope>NUCLEOTIDE SEQUENCE</scope>
    <source>
        <strain evidence="3">DAOMC 236416</strain>
    </source>
</reference>
<feature type="compositionally biased region" description="Polar residues" evidence="2">
    <location>
        <begin position="749"/>
        <end position="758"/>
    </location>
</feature>
<dbReference type="SUPFAM" id="SSF52833">
    <property type="entry name" value="Thioredoxin-like"/>
    <property type="match status" value="2"/>
</dbReference>
<feature type="compositionally biased region" description="Low complexity" evidence="2">
    <location>
        <begin position="766"/>
        <end position="800"/>
    </location>
</feature>
<dbReference type="Proteomes" id="UP000077521">
    <property type="component" value="Unassembled WGS sequence"/>
</dbReference>
<reference evidence="3" key="2">
    <citation type="journal article" date="2019" name="IMA Fungus">
        <title>Genome sequencing and comparison of five Tilletia species to identify candidate genes for the detection of regulated species infecting wheat.</title>
        <authorList>
            <person name="Nguyen H.D.T."/>
            <person name="Sultana T."/>
            <person name="Kesanakurti P."/>
            <person name="Hambleton S."/>
        </authorList>
    </citation>
    <scope>NUCLEOTIDE SEQUENCE</scope>
    <source>
        <strain evidence="3">DAOMC 236416</strain>
    </source>
</reference>
<feature type="compositionally biased region" description="Polar residues" evidence="2">
    <location>
        <begin position="686"/>
        <end position="696"/>
    </location>
</feature>
<feature type="compositionally biased region" description="Basic and acidic residues" evidence="2">
    <location>
        <begin position="810"/>
        <end position="821"/>
    </location>
</feature>
<proteinExistence type="inferred from homology"/>
<feature type="compositionally biased region" description="Gly residues" evidence="2">
    <location>
        <begin position="841"/>
        <end position="851"/>
    </location>
</feature>
<dbReference type="Gene3D" id="3.40.30.10">
    <property type="entry name" value="Glutaredoxin"/>
    <property type="match status" value="2"/>
</dbReference>
<dbReference type="Pfam" id="PF04908">
    <property type="entry name" value="SH3BGR"/>
    <property type="match status" value="1"/>
</dbReference>
<dbReference type="AlphaFoldDB" id="A0A177TQJ2"/>
<feature type="region of interest" description="Disordered" evidence="2">
    <location>
        <begin position="108"/>
        <end position="173"/>
    </location>
</feature>
<gene>
    <name evidence="3" type="ORF">A4X13_0g2389</name>
</gene>
<feature type="compositionally biased region" description="Low complexity" evidence="2">
    <location>
        <begin position="852"/>
        <end position="864"/>
    </location>
</feature>
<dbReference type="GO" id="GO:0005737">
    <property type="term" value="C:cytoplasm"/>
    <property type="evidence" value="ECO:0007669"/>
    <property type="project" value="TreeGrafter"/>
</dbReference>
<dbReference type="PANTHER" id="PTHR12232:SF0">
    <property type="entry name" value="THIOREDOXIN DOMAIN-CONTAINING PROTEIN"/>
    <property type="match status" value="1"/>
</dbReference>
<accession>A0A177TQJ2</accession>
<dbReference type="InterPro" id="IPR006993">
    <property type="entry name" value="Glut_rich_SH3-bd"/>
</dbReference>
<feature type="region of interest" description="Disordered" evidence="2">
    <location>
        <begin position="470"/>
        <end position="994"/>
    </location>
</feature>
<feature type="region of interest" description="Disordered" evidence="2">
    <location>
        <begin position="385"/>
        <end position="406"/>
    </location>
</feature>
<feature type="compositionally biased region" description="Basic and acidic residues" evidence="2">
    <location>
        <begin position="927"/>
        <end position="944"/>
    </location>
</feature>
<dbReference type="InterPro" id="IPR051033">
    <property type="entry name" value="SH3BGR"/>
</dbReference>
<dbReference type="EMBL" id="LWDF02000113">
    <property type="protein sequence ID" value="KAE8257373.1"/>
    <property type="molecule type" value="Genomic_DNA"/>
</dbReference>
<sequence>MSTALPAVELFSTSILSNHAVRKKHERYTSVLSIRKIPYVYHDMASDEEAKKRWRAKARDQTIPGLLVHNEWRGTFAEFDEAVEFEELDLFLAIDHERLKREQALLAGNSSNGDGAATDDKAADADPSVPSAESASNGAPNGKAGEAPSSKTTAKYTGEAPPPFAPEGSGKRRSLDADDFLKALGIDESSLNVDDAELADMLNDASLRSSNQATVESLRAGAASAGGSSSKEAEVAPLNGLKGNAALGIGAAAAVRNAERKAQRAVLDEEKLKLDGLGPLAEGAPVELFTTSLLSNTGVRERHERFMQVLTSNQIHFRRYDLISDEVAKKRWRAKSRDPQLPGVLVHGEWRGSYADFDTAARQGPDALSQWLNIDARLANASVTAAREASTNPPAEAEEDADGADAPLKSNNRFSLAIDDFLASLGVADLKLGDADVDELLNGSGIPVVPGGEGAPIPPLRAAIPLQEREVIKEEEEPEAEVEAPVEIEKVEEEAEIPKEEVVEEGTAEKSAEAAEEELAEIPDVDDSVEEKKESPEEPETKEEEPETVDGKVEEPGSAAEPVQEAVSEGEKVVAIVEEEPKPESDAPVSPEVAPAEDAVATVKDDTEEKDEPSVPKESEPAEADEQNTNVVGEAPDTEPAASEDKANEVETEAAAAVEAEADTEAESPPPPPEKESEPSSAVPTAETTPVTSPGNTVRKPRKSKSRNAVPDLMEEGEDDVSPGRRGMDYQRPANFAMPSPSPSMPFLTATSPTSPDHSGNGKNGAGSMSRSASSMSGFSQSKDGTSSRNRSGSGSAKRGLGSRLSNMKFGKDKDKDRDKVSASTSMGTIAAGSGWDESEGGGGGGGGGGVLSSPLRSVLSRDGSSGGGGGLFKSRSRSPGPSSSKFKAKDRDVRGGAGGNAPPVPAIPRLVSSSVRAERTLSQILRDADEAMRTADAQMKSDDEGGGGNGLEGAGAKEDEEDEDGEEGSEDEGGASRAPDPFGKDQVTVRARG</sequence>
<dbReference type="PANTHER" id="PTHR12232">
    <property type="entry name" value="SH3 DOMAIN-BINDING GLUTAMIC ACID-RICH-LIKE PROTEIN"/>
    <property type="match status" value="1"/>
</dbReference>
<organism evidence="3 4">
    <name type="scientific">Tilletia indica</name>
    <dbReference type="NCBI Taxonomy" id="43049"/>
    <lineage>
        <taxon>Eukaryota</taxon>
        <taxon>Fungi</taxon>
        <taxon>Dikarya</taxon>
        <taxon>Basidiomycota</taxon>
        <taxon>Ustilaginomycotina</taxon>
        <taxon>Exobasidiomycetes</taxon>
        <taxon>Tilletiales</taxon>
        <taxon>Tilletiaceae</taxon>
        <taxon>Tilletia</taxon>
    </lineage>
</organism>
<evidence type="ECO:0000256" key="2">
    <source>
        <dbReference type="SAM" id="MobiDB-lite"/>
    </source>
</evidence>
<feature type="compositionally biased region" description="Basic and acidic residues" evidence="2">
    <location>
        <begin position="603"/>
        <end position="620"/>
    </location>
</feature>
<evidence type="ECO:0000256" key="1">
    <source>
        <dbReference type="ARBA" id="ARBA00007764"/>
    </source>
</evidence>
<feature type="compositionally biased region" description="Basic and acidic residues" evidence="2">
    <location>
        <begin position="496"/>
        <end position="513"/>
    </location>
</feature>
<feature type="compositionally biased region" description="Acidic residues" evidence="2">
    <location>
        <begin position="959"/>
        <end position="974"/>
    </location>
</feature>
<feature type="compositionally biased region" description="Acidic residues" evidence="2">
    <location>
        <begin position="514"/>
        <end position="529"/>
    </location>
</feature>
<feature type="compositionally biased region" description="Polar residues" evidence="2">
    <location>
        <begin position="912"/>
        <end position="924"/>
    </location>
</feature>
<comment type="caution">
    <text evidence="3">The sequence shown here is derived from an EMBL/GenBank/DDBJ whole genome shotgun (WGS) entry which is preliminary data.</text>
</comment>
<comment type="similarity">
    <text evidence="1">Belongs to the SH3BGR family.</text>
</comment>
<name>A0A177TQJ2_9BASI</name>
<evidence type="ECO:0000313" key="3">
    <source>
        <dbReference type="EMBL" id="KAE8257373.1"/>
    </source>
</evidence>
<evidence type="ECO:0008006" key="5">
    <source>
        <dbReference type="Google" id="ProtNLM"/>
    </source>
</evidence>
<evidence type="ECO:0000313" key="4">
    <source>
        <dbReference type="Proteomes" id="UP000077521"/>
    </source>
</evidence>
<keyword evidence="4" id="KW-1185">Reference proteome</keyword>
<dbReference type="InterPro" id="IPR036249">
    <property type="entry name" value="Thioredoxin-like_sf"/>
</dbReference>
<feature type="compositionally biased region" description="Acidic residues" evidence="2">
    <location>
        <begin position="473"/>
        <end position="495"/>
    </location>
</feature>